<dbReference type="Pfam" id="PF04192">
    <property type="entry name" value="Utp21"/>
    <property type="match status" value="1"/>
</dbReference>
<dbReference type="PROSITE" id="PS50294">
    <property type="entry name" value="WD_REPEATS_REGION"/>
    <property type="match status" value="1"/>
</dbReference>
<dbReference type="EMBL" id="KV454426">
    <property type="protein sequence ID" value="ODQ82930.1"/>
    <property type="molecule type" value="Genomic_DNA"/>
</dbReference>
<dbReference type="Proteomes" id="UP000094336">
    <property type="component" value="Unassembled WGS sequence"/>
</dbReference>
<reference evidence="7" key="1">
    <citation type="submission" date="2016-05" db="EMBL/GenBank/DDBJ databases">
        <title>Comparative genomics of biotechnologically important yeasts.</title>
        <authorList>
            <consortium name="DOE Joint Genome Institute"/>
            <person name="Riley R."/>
            <person name="Haridas S."/>
            <person name="Wolfe K.H."/>
            <person name="Lopes M.R."/>
            <person name="Hittinger C.T."/>
            <person name="Goker M."/>
            <person name="Salamov A."/>
            <person name="Wisecaver J."/>
            <person name="Long T.M."/>
            <person name="Aerts A.L."/>
            <person name="Barry K."/>
            <person name="Choi C."/>
            <person name="Clum A."/>
            <person name="Coughlan A.Y."/>
            <person name="Deshpande S."/>
            <person name="Douglass A.P."/>
            <person name="Hanson S.J."/>
            <person name="Klenk H.-P."/>
            <person name="Labutti K."/>
            <person name="Lapidus A."/>
            <person name="Lindquist E."/>
            <person name="Lipzen A."/>
            <person name="Meier-Kolthoff J.P."/>
            <person name="Ohm R.A."/>
            <person name="Otillar R.P."/>
            <person name="Pangilinan J."/>
            <person name="Peng Y."/>
            <person name="Rokas A."/>
            <person name="Rosa C.A."/>
            <person name="Scheuner C."/>
            <person name="Sibirny A.A."/>
            <person name="Slot J.C."/>
            <person name="Stielow J.B."/>
            <person name="Sun H."/>
            <person name="Kurtzman C.P."/>
            <person name="Blackwell M."/>
            <person name="Grigoriev I.V."/>
            <person name="Jeffries T.W."/>
        </authorList>
    </citation>
    <scope>NUCLEOTIDE SEQUENCE [LARGE SCALE GENOMIC DNA]</scope>
    <source>
        <strain evidence="7">NRRL Y-12698</strain>
    </source>
</reference>
<dbReference type="Gene3D" id="2.130.10.10">
    <property type="entry name" value="YVTN repeat-like/Quinoprotein amine dehydrogenase"/>
    <property type="match status" value="2"/>
</dbReference>
<evidence type="ECO:0000256" key="1">
    <source>
        <dbReference type="ARBA" id="ARBA00022574"/>
    </source>
</evidence>
<feature type="domain" description="WDR36/Utp21 C-terminal" evidence="4">
    <location>
        <begin position="691"/>
        <end position="907"/>
    </location>
</feature>
<evidence type="ECO:0000259" key="4">
    <source>
        <dbReference type="Pfam" id="PF04192"/>
    </source>
</evidence>
<dbReference type="Pfam" id="PF25168">
    <property type="entry name" value="Beta-prop_WDR36-Utp21_2nd"/>
    <property type="match status" value="1"/>
</dbReference>
<keyword evidence="7" id="KW-1185">Reference proteome</keyword>
<dbReference type="InterPro" id="IPR019775">
    <property type="entry name" value="WD40_repeat_CS"/>
</dbReference>
<evidence type="ECO:0000313" key="7">
    <source>
        <dbReference type="Proteomes" id="UP000094336"/>
    </source>
</evidence>
<dbReference type="OrthoDB" id="10250769at2759"/>
<dbReference type="AlphaFoldDB" id="A0A1E3QZ37"/>
<gene>
    <name evidence="6" type="ORF">BABINDRAFT_159415</name>
</gene>
<dbReference type="RefSeq" id="XP_018988258.1">
    <property type="nucleotide sequence ID" value="XM_019127645.1"/>
</dbReference>
<protein>
    <submittedName>
        <fullName evidence="6">Uncharacterized protein</fullName>
    </submittedName>
</protein>
<feature type="domain" description="WDR36/Utp21 N-terminal" evidence="5">
    <location>
        <begin position="45"/>
        <end position="315"/>
    </location>
</feature>
<proteinExistence type="predicted"/>
<keyword evidence="2" id="KW-0677">Repeat</keyword>
<dbReference type="PANTHER" id="PTHR22840">
    <property type="entry name" value="WD REPEAT-CONTAINING PROTEIN 36"/>
    <property type="match status" value="1"/>
</dbReference>
<accession>A0A1E3QZ37</accession>
<dbReference type="GeneID" id="30145498"/>
<dbReference type="InterPro" id="IPR059157">
    <property type="entry name" value="WDR36-Utp21_N"/>
</dbReference>
<dbReference type="InterPro" id="IPR007319">
    <property type="entry name" value="WDR36/Utp21_C"/>
</dbReference>
<dbReference type="Pfam" id="PF25171">
    <property type="entry name" value="Beta-prop_WDR36-Utp21_1st"/>
    <property type="match status" value="1"/>
</dbReference>
<dbReference type="PROSITE" id="PS00678">
    <property type="entry name" value="WD_REPEATS_1"/>
    <property type="match status" value="1"/>
</dbReference>
<dbReference type="SMART" id="SM00320">
    <property type="entry name" value="WD40"/>
    <property type="match status" value="8"/>
</dbReference>
<organism evidence="6 7">
    <name type="scientific">Babjeviella inositovora NRRL Y-12698</name>
    <dbReference type="NCBI Taxonomy" id="984486"/>
    <lineage>
        <taxon>Eukaryota</taxon>
        <taxon>Fungi</taxon>
        <taxon>Dikarya</taxon>
        <taxon>Ascomycota</taxon>
        <taxon>Saccharomycotina</taxon>
        <taxon>Pichiomycetes</taxon>
        <taxon>Serinales incertae sedis</taxon>
        <taxon>Babjeviella</taxon>
    </lineage>
</organism>
<evidence type="ECO:0000313" key="6">
    <source>
        <dbReference type="EMBL" id="ODQ82930.1"/>
    </source>
</evidence>
<dbReference type="GO" id="GO:0034388">
    <property type="term" value="C:Pwp2p-containing subcomplex of 90S preribosome"/>
    <property type="evidence" value="ECO:0007669"/>
    <property type="project" value="EnsemblFungi"/>
</dbReference>
<sequence length="910" mass="98493">MSDTKRQKVVSAPVRKGIFSPLRSLGDVSSHIPFSLGTLGNTFYVVTAVAQNVSLFDANNLHLMFHFRVPQLVTATTAKNEYVYVAYGSTVGVFKRGKLAHRIAVETEDAIIKLLTFGDFLIAATESQIFLFKKPTGGKVATEPYTTLAVNALNGAIVDIVHPPTYLNKIVVATASNLLVFNLKTAKLLFTSPDFVEPISALTAAPVLDIVAVGHTTGGVTIYNIKKAKQLKRVVCGETRVSSVSFRSDGSPHFVASLMSGDLFFYDLNKRARIHVLRTAHKEAYGGVARAEFLNGQPIVVTNGNDNQLKEFVFDPSLSTSNTAIVSPPRFLRGRGGHSAPPSQIVFQNENAHQLLSASRDLSFWSFSLRKDAQSFEMSQKRKMTYADGVSGKFPEISAIAITYAPTEFADVVTAHKDTAYAVTWHSKLKKIGQHTLRTVDQGVVKAVAITQCGNFALVGSAGGSIACYNLQSGILRKRYNLHKKAVTGLAVDGMNRKMVSVGLDGVVGFYDFTQSTYLGKLVLDAPITQMVYHRSSDLFALALDDLSIVVVDAVTQKVVRVLYGHSNRITSLDFSPDGRWLVSASLDATIRTWDLPTGNTIDGIRVSNVATSVKFAPTGDVLVSTHVKGNGVAVWTNRAQFRPVSTRQIEEDEFSSVDLAKELSLGEVGVLDGAFDEVSADFGGIYTSVDQINEDLLTLSVGPRSKFNTLVHLDTIKLRNKVKEAPKKSKNAPFFLALSGETVGDRASVAEGVAPVVDASITSGDGESSLSSLRAGANVSFESRFTQLLREAAEKEDYVEFLAYLLALSPSSIDLEIRSLSSVPPLNEMANFVDALTTGLGSNKNFELYEAFMNMLLKVHSDVVHDLGKNDEGLQTALVRWNAVTSGRGQTLEGLVKYCAAVVNFVGTV</sequence>
<dbReference type="InterPro" id="IPR011047">
    <property type="entry name" value="Quinoprotein_ADH-like_sf"/>
</dbReference>
<dbReference type="PROSITE" id="PS50082">
    <property type="entry name" value="WD_REPEATS_2"/>
    <property type="match status" value="1"/>
</dbReference>
<name>A0A1E3QZ37_9ASCO</name>
<keyword evidence="1 3" id="KW-0853">WD repeat</keyword>
<dbReference type="SUPFAM" id="SSF50998">
    <property type="entry name" value="Quinoprotein alcohol dehydrogenase-like"/>
    <property type="match status" value="1"/>
</dbReference>
<dbReference type="PANTHER" id="PTHR22840:SF12">
    <property type="entry name" value="WD REPEAT-CONTAINING PROTEIN 36"/>
    <property type="match status" value="1"/>
</dbReference>
<dbReference type="GO" id="GO:0032040">
    <property type="term" value="C:small-subunit processome"/>
    <property type="evidence" value="ECO:0007669"/>
    <property type="project" value="EnsemblFungi"/>
</dbReference>
<dbReference type="GO" id="GO:0006364">
    <property type="term" value="P:rRNA processing"/>
    <property type="evidence" value="ECO:0007669"/>
    <property type="project" value="EnsemblFungi"/>
</dbReference>
<dbReference type="InterPro" id="IPR001680">
    <property type="entry name" value="WD40_rpt"/>
</dbReference>
<evidence type="ECO:0000256" key="2">
    <source>
        <dbReference type="ARBA" id="ARBA00022737"/>
    </source>
</evidence>
<dbReference type="InterPro" id="IPR015943">
    <property type="entry name" value="WD40/YVTN_repeat-like_dom_sf"/>
</dbReference>
<feature type="repeat" description="WD" evidence="3">
    <location>
        <begin position="563"/>
        <end position="604"/>
    </location>
</feature>
<evidence type="ECO:0000256" key="3">
    <source>
        <dbReference type="PROSITE-ProRule" id="PRU00221"/>
    </source>
</evidence>
<dbReference type="STRING" id="984486.A0A1E3QZ37"/>
<evidence type="ECO:0000259" key="5">
    <source>
        <dbReference type="Pfam" id="PF25171"/>
    </source>
</evidence>